<evidence type="ECO:0000313" key="3">
    <source>
        <dbReference type="Proteomes" id="UP000824041"/>
    </source>
</evidence>
<reference evidence="2" key="2">
    <citation type="submission" date="2021-04" db="EMBL/GenBank/DDBJ databases">
        <authorList>
            <person name="Gilroy R."/>
        </authorList>
    </citation>
    <scope>NUCLEOTIDE SEQUENCE</scope>
    <source>
        <strain evidence="2">14324</strain>
    </source>
</reference>
<dbReference type="InterPro" id="IPR001539">
    <property type="entry name" value="Peptidase_U32"/>
</dbReference>
<dbReference type="PANTHER" id="PTHR30217">
    <property type="entry name" value="PEPTIDASE U32 FAMILY"/>
    <property type="match status" value="1"/>
</dbReference>
<reference evidence="2" key="1">
    <citation type="journal article" date="2021" name="PeerJ">
        <title>Extensive microbial diversity within the chicken gut microbiome revealed by metagenomics and culture.</title>
        <authorList>
            <person name="Gilroy R."/>
            <person name="Ravi A."/>
            <person name="Getino M."/>
            <person name="Pursley I."/>
            <person name="Horton D.L."/>
            <person name="Alikhan N.F."/>
            <person name="Baker D."/>
            <person name="Gharbi K."/>
            <person name="Hall N."/>
            <person name="Watson M."/>
            <person name="Adriaenssens E.M."/>
            <person name="Foster-Nyarko E."/>
            <person name="Jarju S."/>
            <person name="Secka A."/>
            <person name="Antonio M."/>
            <person name="Oren A."/>
            <person name="Chaudhuri R.R."/>
            <person name="La Ragione R."/>
            <person name="Hildebrand F."/>
            <person name="Pallen M.J."/>
        </authorList>
    </citation>
    <scope>NUCLEOTIDE SEQUENCE</scope>
    <source>
        <strain evidence="2">14324</strain>
    </source>
</reference>
<name>A0A9D2ISK0_9FIRM</name>
<protein>
    <submittedName>
        <fullName evidence="2">U32 family peptidase</fullName>
    </submittedName>
</protein>
<dbReference type="Proteomes" id="UP000824041">
    <property type="component" value="Unassembled WGS sequence"/>
</dbReference>
<dbReference type="PROSITE" id="PS01276">
    <property type="entry name" value="PEPTIDASE_U32"/>
    <property type="match status" value="1"/>
</dbReference>
<accession>A0A9D2ISK0</accession>
<feature type="non-terminal residue" evidence="2">
    <location>
        <position position="564"/>
    </location>
</feature>
<gene>
    <name evidence="2" type="ORF">IAA21_02530</name>
</gene>
<comment type="caution">
    <text evidence="2">The sequence shown here is derived from an EMBL/GenBank/DDBJ whole genome shotgun (WGS) entry which is preliminary data.</text>
</comment>
<organism evidence="2 3">
    <name type="scientific">Candidatus Blautia faecigallinarum</name>
    <dbReference type="NCBI Taxonomy" id="2838488"/>
    <lineage>
        <taxon>Bacteria</taxon>
        <taxon>Bacillati</taxon>
        <taxon>Bacillota</taxon>
        <taxon>Clostridia</taxon>
        <taxon>Lachnospirales</taxon>
        <taxon>Lachnospiraceae</taxon>
        <taxon>Blautia</taxon>
    </lineage>
</organism>
<dbReference type="InterPro" id="IPR051454">
    <property type="entry name" value="RNA/ubiquinone_mod_enzymes"/>
</dbReference>
<feature type="domain" description="Peptidase U32 collagenase" evidence="1">
    <location>
        <begin position="327"/>
        <end position="422"/>
    </location>
</feature>
<dbReference type="PANTHER" id="PTHR30217:SF10">
    <property type="entry name" value="23S RRNA 5-HYDROXYCYTIDINE C2501 SYNTHASE"/>
    <property type="match status" value="1"/>
</dbReference>
<proteinExistence type="predicted"/>
<dbReference type="InterPro" id="IPR020988">
    <property type="entry name" value="Pept_U32_collagenase"/>
</dbReference>
<evidence type="ECO:0000313" key="2">
    <source>
        <dbReference type="EMBL" id="HIZ21661.1"/>
    </source>
</evidence>
<evidence type="ECO:0000259" key="1">
    <source>
        <dbReference type="Pfam" id="PF12392"/>
    </source>
</evidence>
<dbReference type="Pfam" id="PF12392">
    <property type="entry name" value="DUF3656"/>
    <property type="match status" value="1"/>
</dbReference>
<dbReference type="AlphaFoldDB" id="A0A9D2ISK0"/>
<sequence>MSKNTIELLAPAGSYEGFEAAIGAGADAVYAGGPAFGARAYAQNFQKEELLRAIEVAHIHEKKIYLTVNTLLKNKELHEQLYEYLLPFYEAGLDAVLVQDMGVLRFIRRNFPGLSLHASTQMTVTGPKGLKFLEEQGVSRVVAARELSLLELKKMHQESSMEIEVFIHGALCYCYSGQCLMSSMLGGRSGNRGRCAQTCRLPYRVSEDGRHYKGDRDFCPLSLKDMCALDLLPKLWEAGVSSLKIEGRMKQPKYTAGVTSIYRKYLDLLLDEGPQDFQEKEEDRRFLLDIFNRGGSCSGYLEVHNGPSMMAFSNDKKSQEVTVPIRKSKEKIYGKLILSPGNPAILDVMANGCQVSLQGPVTEAAQKRPMEEEQIRKQMDRLGNTEFAWEKLDIQVKGPVFVPIKELNELRREAVQKLEQALIKPYKRKAYPPSSSFAEEMPLKTRVSSQKIFVSCEQTEQALALGECSGIHGMYLPFDAMEVCMEKKLFQEKELYLSLPHVTRGEMPKGYSERIRRWIKEGMTGFLVRNLESYGILKDMGYQNRCVIDHSLYTWNREAEDFWR</sequence>
<dbReference type="Pfam" id="PF01136">
    <property type="entry name" value="Peptidase_U32"/>
    <property type="match status" value="1"/>
</dbReference>
<dbReference type="EMBL" id="DXBU01000030">
    <property type="protein sequence ID" value="HIZ21661.1"/>
    <property type="molecule type" value="Genomic_DNA"/>
</dbReference>